<dbReference type="PANTHER" id="PTHR45662">
    <property type="entry name" value="PHOSPHATIDYLINOSITIDE PHOSPHATASE SAC1"/>
    <property type="match status" value="1"/>
</dbReference>
<feature type="domain" description="HSac2" evidence="2">
    <location>
        <begin position="422"/>
        <end position="586"/>
    </location>
</feature>
<dbReference type="PROSITE" id="PS51791">
    <property type="entry name" value="HSAC2"/>
    <property type="match status" value="1"/>
</dbReference>
<evidence type="ECO:0000256" key="1">
    <source>
        <dbReference type="SAM" id="MobiDB-lite"/>
    </source>
</evidence>
<accession>W3VNY1</accession>
<sequence>MPSAFRHAISADIPASRDGTQRLGFATPAPVAPPMPPAPASRSLFGDTVQPESLSLFSSTSSDPLALWTLHRDTELAEDSGVQILADATDAAAPSDLEEATSGFKLRVEAASRGTSIETVLHIQSPAIRNTFIRSPPSLEAELGIKLPHISFQFRSIGNARPFAFEVGIKDRIGCSGIVRLSSFQTKPKLYLPLASSATAGPSEPMKSRPSRPLLHLPLTTAPTPDQDEATLTAWQVVTLPLDRIARSLSDTSLLSATPQDSRPSHLDPFGEFDSISFCTMSAQHEPPAASTQEKVATAVAPPSAARTDVAARAEETSAVRFVLTDKALDDAFNDVWANNANAISHCYSNTDALKVDFTRTGKRSFLGMINDATNSVYRMVQGAVTDFFRQTVLDFTYGSIGLHGLERYYDDLNSRDPSESIRLARVRTSAIESCRREVVPDTEPLIGGWTLCSPLQPNTVQALKLEEKVALLTSKALYVCSYDFGSEKLNEFTKVLVGDIVGIQEGLYVTSPHESSHPEDNWGVVVTYLNSISRSNTTASIKNLTTTAATASSAHAADAARRIFAFRAISDEVEDAAAADSSATMRSRHLYHTVKGGSLGTAPSNRSTAAAAADDDDDGPVSSKRKVARIVELLCECCADAGAYDPDQEDEEEPFVTSKTIQRCAPASSPFDIESTILTHFFPASYSLDEAKAMMPLFGPLIEGLKRRLWL</sequence>
<dbReference type="HOGENOM" id="CLU_387842_0_0_1"/>
<dbReference type="Proteomes" id="UP000019462">
    <property type="component" value="Unassembled WGS sequence"/>
</dbReference>
<evidence type="ECO:0000313" key="3">
    <source>
        <dbReference type="EMBL" id="ETS63234.1"/>
    </source>
</evidence>
<dbReference type="AlphaFoldDB" id="W3VNY1"/>
<feature type="region of interest" description="Disordered" evidence="1">
    <location>
        <begin position="196"/>
        <end position="228"/>
    </location>
</feature>
<dbReference type="InterPro" id="IPR007714">
    <property type="entry name" value="CFA20_dom"/>
</dbReference>
<dbReference type="Pfam" id="PF12456">
    <property type="entry name" value="hSac2"/>
    <property type="match status" value="1"/>
</dbReference>
<dbReference type="EMBL" id="AWNI01000009">
    <property type="protein sequence ID" value="ETS63234.1"/>
    <property type="molecule type" value="Genomic_DNA"/>
</dbReference>
<evidence type="ECO:0000313" key="4">
    <source>
        <dbReference type="Proteomes" id="UP000019462"/>
    </source>
</evidence>
<dbReference type="GO" id="GO:0043812">
    <property type="term" value="F:phosphatidylinositol-4-phosphate phosphatase activity"/>
    <property type="evidence" value="ECO:0007669"/>
    <property type="project" value="TreeGrafter"/>
</dbReference>
<dbReference type="GO" id="GO:0046856">
    <property type="term" value="P:phosphatidylinositol dephosphorylation"/>
    <property type="evidence" value="ECO:0007669"/>
    <property type="project" value="TreeGrafter"/>
</dbReference>
<proteinExistence type="predicted"/>
<dbReference type="InterPro" id="IPR022158">
    <property type="entry name" value="Inositol_phosphatase"/>
</dbReference>
<comment type="caution">
    <text evidence="3">The sequence shown here is derived from an EMBL/GenBank/DDBJ whole genome shotgun (WGS) entry which is preliminary data.</text>
</comment>
<organism evidence="3 4">
    <name type="scientific">Moesziomyces aphidis</name>
    <name type="common">Pseudozyma aphidis</name>
    <dbReference type="NCBI Taxonomy" id="84754"/>
    <lineage>
        <taxon>Eukaryota</taxon>
        <taxon>Fungi</taxon>
        <taxon>Dikarya</taxon>
        <taxon>Basidiomycota</taxon>
        <taxon>Ustilaginomycotina</taxon>
        <taxon>Ustilaginomycetes</taxon>
        <taxon>Ustilaginales</taxon>
        <taxon>Ustilaginaceae</taxon>
        <taxon>Moesziomyces</taxon>
    </lineage>
</organism>
<feature type="compositionally biased region" description="Pro residues" evidence="1">
    <location>
        <begin position="30"/>
        <end position="39"/>
    </location>
</feature>
<protein>
    <recommendedName>
        <fullName evidence="2">HSac2 domain-containing protein</fullName>
    </recommendedName>
</protein>
<dbReference type="PANTHER" id="PTHR45662:SF7">
    <property type="entry name" value="SACI DOMAIN PROTEIN (AFU_ORTHOLOGUE AFUA_1G15890)"/>
    <property type="match status" value="1"/>
</dbReference>
<dbReference type="Pfam" id="PF05018">
    <property type="entry name" value="CFA20_dom"/>
    <property type="match status" value="1"/>
</dbReference>
<dbReference type="InterPro" id="IPR034753">
    <property type="entry name" value="hSac2"/>
</dbReference>
<feature type="region of interest" description="Disordered" evidence="1">
    <location>
        <begin position="595"/>
        <end position="623"/>
    </location>
</feature>
<gene>
    <name evidence="3" type="ORF">PaG_03021</name>
</gene>
<name>W3VNY1_MOEAP</name>
<dbReference type="GO" id="GO:0005783">
    <property type="term" value="C:endoplasmic reticulum"/>
    <property type="evidence" value="ECO:0007669"/>
    <property type="project" value="TreeGrafter"/>
</dbReference>
<evidence type="ECO:0000259" key="2">
    <source>
        <dbReference type="PROSITE" id="PS51791"/>
    </source>
</evidence>
<dbReference type="OrthoDB" id="405996at2759"/>
<feature type="compositionally biased region" description="Low complexity" evidence="1">
    <location>
        <begin position="211"/>
        <end position="225"/>
    </location>
</feature>
<reference evidence="3 4" key="1">
    <citation type="journal article" date="2014" name="Genome Announc.">
        <title>Genome sequence of the basidiomycetous fungus Pseudozyma aphidis DSM70725, an efficient producer of biosurfactant mannosylerythritol lipids.</title>
        <authorList>
            <person name="Lorenz S."/>
            <person name="Guenther M."/>
            <person name="Grumaz C."/>
            <person name="Rupp S."/>
            <person name="Zibek S."/>
            <person name="Sohn K."/>
        </authorList>
    </citation>
    <scope>NUCLEOTIDE SEQUENCE [LARGE SCALE GENOMIC DNA]</scope>
    <source>
        <strain evidence="4">ATCC 32657 / CBS 517.83 / DSM 70725 / JCM 10318 / NBRC 10182 / NRRL Y-7954 / St-0401</strain>
    </source>
</reference>
<keyword evidence="4" id="KW-1185">Reference proteome</keyword>
<feature type="region of interest" description="Disordered" evidence="1">
    <location>
        <begin position="1"/>
        <end position="39"/>
    </location>
</feature>